<protein>
    <submittedName>
        <fullName evidence="3">DUF2059 domain-containing protein</fullName>
    </submittedName>
</protein>
<dbReference type="InterPro" id="IPR018637">
    <property type="entry name" value="DUF2059"/>
</dbReference>
<evidence type="ECO:0000313" key="3">
    <source>
        <dbReference type="EMBL" id="UWN57527.1"/>
    </source>
</evidence>
<evidence type="ECO:0000259" key="2">
    <source>
        <dbReference type="Pfam" id="PF09832"/>
    </source>
</evidence>
<name>A0ABY5V2L0_9BACT</name>
<evidence type="ECO:0000256" key="1">
    <source>
        <dbReference type="SAM" id="SignalP"/>
    </source>
</evidence>
<feature type="domain" description="DUF2059" evidence="2">
    <location>
        <begin position="80"/>
        <end position="136"/>
    </location>
</feature>
<evidence type="ECO:0000313" key="4">
    <source>
        <dbReference type="Proteomes" id="UP001059295"/>
    </source>
</evidence>
<dbReference type="GeneID" id="82890421"/>
<dbReference type="EMBL" id="CP102294">
    <property type="protein sequence ID" value="UWN57527.1"/>
    <property type="molecule type" value="Genomic_DNA"/>
</dbReference>
<dbReference type="RefSeq" id="WP_019245067.1">
    <property type="nucleotide sequence ID" value="NZ_CAPH01000006.1"/>
</dbReference>
<dbReference type="Pfam" id="PF09832">
    <property type="entry name" value="DUF2059"/>
    <property type="match status" value="1"/>
</dbReference>
<gene>
    <name evidence="3" type="ORF">NQ491_01765</name>
</gene>
<organism evidence="3 4">
    <name type="scientific">Alistipes ihumii AP11</name>
    <dbReference type="NCBI Taxonomy" id="1211813"/>
    <lineage>
        <taxon>Bacteria</taxon>
        <taxon>Pseudomonadati</taxon>
        <taxon>Bacteroidota</taxon>
        <taxon>Bacteroidia</taxon>
        <taxon>Bacteroidales</taxon>
        <taxon>Rikenellaceae</taxon>
        <taxon>Alistipes</taxon>
    </lineage>
</organism>
<dbReference type="Proteomes" id="UP001059295">
    <property type="component" value="Chromosome"/>
</dbReference>
<feature type="chain" id="PRO_5047115571" evidence="1">
    <location>
        <begin position="21"/>
        <end position="149"/>
    </location>
</feature>
<keyword evidence="1" id="KW-0732">Signal</keyword>
<accession>A0ABY5V2L0</accession>
<reference evidence="3" key="1">
    <citation type="journal article" date="2022" name="Cell">
        <title>Design, construction, and in vivo augmentation of a complex gut microbiome.</title>
        <authorList>
            <person name="Cheng A.G."/>
            <person name="Ho P.Y."/>
            <person name="Aranda-Diaz A."/>
            <person name="Jain S."/>
            <person name="Yu F.B."/>
            <person name="Meng X."/>
            <person name="Wang M."/>
            <person name="Iakiviak M."/>
            <person name="Nagashima K."/>
            <person name="Zhao A."/>
            <person name="Murugkar P."/>
            <person name="Patil A."/>
            <person name="Atabakhsh K."/>
            <person name="Weakley A."/>
            <person name="Yan J."/>
            <person name="Brumbaugh A.R."/>
            <person name="Higginbottom S."/>
            <person name="Dimas A."/>
            <person name="Shiver A.L."/>
            <person name="Deutschbauer A."/>
            <person name="Neff N."/>
            <person name="Sonnenburg J.L."/>
            <person name="Huang K.C."/>
            <person name="Fischbach M.A."/>
        </authorList>
    </citation>
    <scope>NUCLEOTIDE SEQUENCE</scope>
    <source>
        <strain evidence="3">AP11</strain>
    </source>
</reference>
<feature type="signal peptide" evidence="1">
    <location>
        <begin position="1"/>
        <end position="20"/>
    </location>
</feature>
<sequence length="149" mass="16404">MKKGLLFLAAFVLLTFGAQAQSAEFKASVRKLMAVSGSDATLKMIPEQILSMIEQQAPALPESVKAEIQAMFSEEALLSLMDRMVPIYAKYYTQQDMDDLIAFYDTPLGKKLSTVQPQITLESMSVAQQWAAEIGQKVASKIMQSSTSE</sequence>
<keyword evidence="4" id="KW-1185">Reference proteome</keyword>
<proteinExistence type="predicted"/>